<dbReference type="Proteomes" id="UP001178508">
    <property type="component" value="Chromosome 7"/>
</dbReference>
<dbReference type="AlphaFoldDB" id="A0AAV1FF84"/>
<organism evidence="5 6">
    <name type="scientific">Xyrichtys novacula</name>
    <name type="common">Pearly razorfish</name>
    <name type="synonym">Hemipteronotus novacula</name>
    <dbReference type="NCBI Taxonomy" id="13765"/>
    <lineage>
        <taxon>Eukaryota</taxon>
        <taxon>Metazoa</taxon>
        <taxon>Chordata</taxon>
        <taxon>Craniata</taxon>
        <taxon>Vertebrata</taxon>
        <taxon>Euteleostomi</taxon>
        <taxon>Actinopterygii</taxon>
        <taxon>Neopterygii</taxon>
        <taxon>Teleostei</taxon>
        <taxon>Neoteleostei</taxon>
        <taxon>Acanthomorphata</taxon>
        <taxon>Eupercaria</taxon>
        <taxon>Labriformes</taxon>
        <taxon>Labridae</taxon>
        <taxon>Xyrichtys</taxon>
    </lineage>
</organism>
<dbReference type="PANTHER" id="PTHR13126:SF0">
    <property type="entry name" value="ATP SYNTHASE MITOCHONDRIAL F1 COMPLEX ASSEMBLY FACTOR 1"/>
    <property type="match status" value="1"/>
</dbReference>
<reference evidence="5" key="1">
    <citation type="submission" date="2023-08" db="EMBL/GenBank/DDBJ databases">
        <authorList>
            <person name="Alioto T."/>
            <person name="Alioto T."/>
            <person name="Gomez Garrido J."/>
        </authorList>
    </citation>
    <scope>NUCLEOTIDE SEQUENCE</scope>
</reference>
<evidence type="ECO:0000313" key="6">
    <source>
        <dbReference type="Proteomes" id="UP001178508"/>
    </source>
</evidence>
<evidence type="ECO:0000256" key="2">
    <source>
        <dbReference type="ARBA" id="ARBA00009116"/>
    </source>
</evidence>
<dbReference type="GO" id="GO:0033615">
    <property type="term" value="P:mitochondrial proton-transporting ATP synthase complex assembly"/>
    <property type="evidence" value="ECO:0007669"/>
    <property type="project" value="TreeGrafter"/>
</dbReference>
<protein>
    <submittedName>
        <fullName evidence="5">ATP synthase mitochondrial F1 complex assembly factor 1</fullName>
    </submittedName>
</protein>
<sequence length="311" mass="35403">MVDGSDGKMAAAVVQMSCLYRGMLAVRATGIRTMIPGLVPAQFRAFSVRKDPDLEENPYYNKYQDKIQKLRSSKPQEYKARLEKRHEVKTEVLGHSKQAEFVKLMEKELEERDKKAASEGASGGFTKNKTLDSILNLEMIKDKTGEEITEIWMKFYSTKDTISAAIPAQIYEVIFNRSKSCQMFLYALPQKEGYEFFLGQWSGHELHFTSLINVQMLGENAPSQLILYHYPDLKEEKGVVLMTAEMDPKFITVHQAQCLANQVQLFYGTQRQETFRLVETFNHHPAEFKHMSVIAELEQSGLGPTVAPKGS</sequence>
<dbReference type="PANTHER" id="PTHR13126">
    <property type="entry name" value="CHAPERONE ATP11"/>
    <property type="match status" value="1"/>
</dbReference>
<comment type="similarity">
    <text evidence="2">Belongs to the ATP11 family.</text>
</comment>
<evidence type="ECO:0000256" key="4">
    <source>
        <dbReference type="ARBA" id="ARBA00023128"/>
    </source>
</evidence>
<name>A0AAV1FF84_XYRNO</name>
<accession>A0AAV1FF84</accession>
<keyword evidence="4" id="KW-0496">Mitochondrion</keyword>
<gene>
    <name evidence="5" type="ORF">XNOV1_A030833</name>
</gene>
<dbReference type="EMBL" id="OY660870">
    <property type="protein sequence ID" value="CAJ1059429.1"/>
    <property type="molecule type" value="Genomic_DNA"/>
</dbReference>
<keyword evidence="3" id="KW-0809">Transit peptide</keyword>
<keyword evidence="6" id="KW-1185">Reference proteome</keyword>
<comment type="subcellular location">
    <subcellularLocation>
        <location evidence="1">Mitochondrion</location>
    </subcellularLocation>
</comment>
<proteinExistence type="inferred from homology"/>
<evidence type="ECO:0000256" key="1">
    <source>
        <dbReference type="ARBA" id="ARBA00004173"/>
    </source>
</evidence>
<evidence type="ECO:0000256" key="3">
    <source>
        <dbReference type="ARBA" id="ARBA00022946"/>
    </source>
</evidence>
<dbReference type="InterPro" id="IPR010591">
    <property type="entry name" value="ATP11"/>
</dbReference>
<evidence type="ECO:0000313" key="5">
    <source>
        <dbReference type="EMBL" id="CAJ1059429.1"/>
    </source>
</evidence>
<dbReference type="GO" id="GO:0005739">
    <property type="term" value="C:mitochondrion"/>
    <property type="evidence" value="ECO:0007669"/>
    <property type="project" value="UniProtKB-SubCell"/>
</dbReference>
<dbReference type="Pfam" id="PF06644">
    <property type="entry name" value="ATP11"/>
    <property type="match status" value="1"/>
</dbReference>